<dbReference type="EMBL" id="LR796415">
    <property type="protein sequence ID" value="CAB4142668.1"/>
    <property type="molecule type" value="Genomic_DNA"/>
</dbReference>
<evidence type="ECO:0000313" key="1">
    <source>
        <dbReference type="EMBL" id="CAB4142668.1"/>
    </source>
</evidence>
<proteinExistence type="predicted"/>
<organism evidence="1">
    <name type="scientific">uncultured Caudovirales phage</name>
    <dbReference type="NCBI Taxonomy" id="2100421"/>
    <lineage>
        <taxon>Viruses</taxon>
        <taxon>Duplodnaviria</taxon>
        <taxon>Heunggongvirae</taxon>
        <taxon>Uroviricota</taxon>
        <taxon>Caudoviricetes</taxon>
        <taxon>Peduoviridae</taxon>
        <taxon>Maltschvirus</taxon>
        <taxon>Maltschvirus maltsch</taxon>
    </lineage>
</organism>
<gene>
    <name evidence="1" type="ORF">UFOVP434_28</name>
</gene>
<reference evidence="1" key="1">
    <citation type="submission" date="2020-04" db="EMBL/GenBank/DDBJ databases">
        <authorList>
            <person name="Chiriac C."/>
            <person name="Salcher M."/>
            <person name="Ghai R."/>
            <person name="Kavagutti S V."/>
        </authorList>
    </citation>
    <scope>NUCLEOTIDE SEQUENCE</scope>
</reference>
<protein>
    <submittedName>
        <fullName evidence="1">Uncharacterized protein</fullName>
    </submittedName>
</protein>
<accession>A0A6J5M7E9</accession>
<sequence>MNRFKFLSALFLAPLAFAQSVVNKNQIKTRQNATGVPLQDVQLLGNYGESEFLEIRLGAGLAAQMKTVGTDSFIEIVSTVQPQPAIRELTIPATRNSNNRYSVTAPPANLANRNLRVYYNGLFMTPEFDYSRDGDSAVIFKYIVADNSTVTFVYSGV</sequence>
<name>A0A6J5M7E9_9CAUD</name>